<feature type="compositionally biased region" description="Acidic residues" evidence="1">
    <location>
        <begin position="653"/>
        <end position="663"/>
    </location>
</feature>
<dbReference type="GO" id="GO:0003676">
    <property type="term" value="F:nucleic acid binding"/>
    <property type="evidence" value="ECO:0007669"/>
    <property type="project" value="InterPro"/>
</dbReference>
<evidence type="ECO:0000313" key="4">
    <source>
        <dbReference type="Proteomes" id="UP000327294"/>
    </source>
</evidence>
<dbReference type="RefSeq" id="WP_152170246.1">
    <property type="nucleotide sequence ID" value="NZ_CP045096.1"/>
</dbReference>
<name>A0A5P8K723_9ACTN</name>
<keyword evidence="4" id="KW-1185">Reference proteome</keyword>
<reference evidence="3 4" key="1">
    <citation type="submission" date="2019-10" db="EMBL/GenBank/DDBJ databases">
        <title>Streptomyces sp. strain GY16 isolated from leaves of Broussonetia papyrifera.</title>
        <authorList>
            <person name="Mo P."/>
        </authorList>
    </citation>
    <scope>NUCLEOTIDE SEQUENCE [LARGE SCALE GENOMIC DNA]</scope>
    <source>
        <strain evidence="3 4">GY16</strain>
    </source>
</reference>
<dbReference type="InterPro" id="IPR001584">
    <property type="entry name" value="Integrase_cat-core"/>
</dbReference>
<proteinExistence type="predicted"/>
<protein>
    <submittedName>
        <fullName evidence="3">Transposase</fullName>
    </submittedName>
</protein>
<organism evidence="3 4">
    <name type="scientific">Streptomyces phaeolivaceus</name>
    <dbReference type="NCBI Taxonomy" id="2653200"/>
    <lineage>
        <taxon>Bacteria</taxon>
        <taxon>Bacillati</taxon>
        <taxon>Actinomycetota</taxon>
        <taxon>Actinomycetes</taxon>
        <taxon>Kitasatosporales</taxon>
        <taxon>Streptomycetaceae</taxon>
        <taxon>Streptomyces</taxon>
    </lineage>
</organism>
<dbReference type="GO" id="GO:0015074">
    <property type="term" value="P:DNA integration"/>
    <property type="evidence" value="ECO:0007669"/>
    <property type="project" value="InterPro"/>
</dbReference>
<feature type="region of interest" description="Disordered" evidence="1">
    <location>
        <begin position="635"/>
        <end position="666"/>
    </location>
</feature>
<dbReference type="Proteomes" id="UP000327294">
    <property type="component" value="Chromosome"/>
</dbReference>
<accession>A0A5P8K723</accession>
<dbReference type="PANTHER" id="PTHR35004:SF7">
    <property type="entry name" value="INTEGRASE PROTEIN"/>
    <property type="match status" value="1"/>
</dbReference>
<gene>
    <name evidence="3" type="ORF">F9278_24520</name>
</gene>
<dbReference type="InterPro" id="IPR036397">
    <property type="entry name" value="RNaseH_sf"/>
</dbReference>
<dbReference type="InterPro" id="IPR015378">
    <property type="entry name" value="Transposase-like_Mu_C"/>
</dbReference>
<evidence type="ECO:0000259" key="2">
    <source>
        <dbReference type="PROSITE" id="PS50994"/>
    </source>
</evidence>
<evidence type="ECO:0000256" key="1">
    <source>
        <dbReference type="SAM" id="MobiDB-lite"/>
    </source>
</evidence>
<sequence>MTEHERPKGVLRVGDRVRFEDRVHTVVGLSGTTVRLLDEHNSASMVMFAHLMASEGFELLDSTAPTPGLPPFGLLDTVPEVALRKARFYEKHLIEVETGLPPEAPKGAVPRPEYDPQWRTVNERVVAKAAELTAAGNEVSDRTLFRLRSKWRDEGLWGLVDRRATRLSMAPGIGRVDERLVEAVLEVLTAQEDSSSGTRTRVIRLAEKLVAERHGEGTVPLPSRATYFRLLKSLSEGRHSFGAATTRRSLAGRPEAPFTPTLAARPGEVVQIDTTPLDVLAVLDDGVTGRVELTIAVDVASRTICAAILRPAGTKAVDAALLLARMLVPEPMRPGWSDALRMSASLIPHARLMSVDARLEHAAARPVIVPDTIIVDRGKVFVSDTFVAACRSLGMSFQPARPATPTDKGIVERTFESINTLFCQHVAGYVGSDTTRRGRDVQAVWTIAELADLFHEWVIARWQTRPHDALRSPFLPGKALSPNEVYAMLVSRTGYLPVCLDGDDYIELLPVEWRKINDYGITLDYRTYDCRELGSYRRQPSGVDTKGNLWEVHYDPYDLSHVWVRDTRAGGWITVPWTRLGTVSAPFADFTWRHARAVLAAKGADDSDEDAIAVVIDDLLTRAGSGPDRRIAARTKAATAVPALPQARREPQPETDEEPDGEGEIAQVIPFGVFDAFTDGSR</sequence>
<dbReference type="EMBL" id="CP045096">
    <property type="protein sequence ID" value="QFQ98806.1"/>
    <property type="molecule type" value="Genomic_DNA"/>
</dbReference>
<dbReference type="InterPro" id="IPR012337">
    <property type="entry name" value="RNaseH-like_sf"/>
</dbReference>
<dbReference type="PANTHER" id="PTHR35004">
    <property type="entry name" value="TRANSPOSASE RV3428C-RELATED"/>
    <property type="match status" value="1"/>
</dbReference>
<dbReference type="AlphaFoldDB" id="A0A5P8K723"/>
<dbReference type="Gene3D" id="3.30.420.10">
    <property type="entry name" value="Ribonuclease H-like superfamily/Ribonuclease H"/>
    <property type="match status" value="1"/>
</dbReference>
<dbReference type="PROSITE" id="PS50994">
    <property type="entry name" value="INTEGRASE"/>
    <property type="match status" value="1"/>
</dbReference>
<feature type="domain" description="Integrase catalytic" evidence="2">
    <location>
        <begin position="262"/>
        <end position="490"/>
    </location>
</feature>
<dbReference type="SUPFAM" id="SSF53098">
    <property type="entry name" value="Ribonuclease H-like"/>
    <property type="match status" value="1"/>
</dbReference>
<dbReference type="Pfam" id="PF09299">
    <property type="entry name" value="Mu-transpos_C"/>
    <property type="match status" value="1"/>
</dbReference>
<evidence type="ECO:0000313" key="3">
    <source>
        <dbReference type="EMBL" id="QFQ98806.1"/>
    </source>
</evidence>
<dbReference type="KEGG" id="sphv:F9278_24520"/>